<evidence type="ECO:0000259" key="3">
    <source>
        <dbReference type="PROSITE" id="PS50914"/>
    </source>
</evidence>
<dbReference type="CDD" id="cd04586">
    <property type="entry name" value="CBS_pair_BON_assoc"/>
    <property type="match status" value="1"/>
</dbReference>
<dbReference type="Gene3D" id="3.10.580.10">
    <property type="entry name" value="CBS-domain"/>
    <property type="match status" value="1"/>
</dbReference>
<gene>
    <name evidence="5" type="ORF">M0638_11050</name>
</gene>
<dbReference type="Proteomes" id="UP001139516">
    <property type="component" value="Unassembled WGS sequence"/>
</dbReference>
<dbReference type="SMART" id="SM00116">
    <property type="entry name" value="CBS"/>
    <property type="match status" value="2"/>
</dbReference>
<protein>
    <submittedName>
        <fullName evidence="5">CBS domain-containing protein</fullName>
    </submittedName>
</protein>
<keyword evidence="1 2" id="KW-0129">CBS domain</keyword>
<dbReference type="EMBL" id="JALPRX010000043">
    <property type="protein sequence ID" value="MCK8784918.1"/>
    <property type="molecule type" value="Genomic_DNA"/>
</dbReference>
<dbReference type="InterPro" id="IPR017080">
    <property type="entry name" value="UCP036990_CBS_BON"/>
</dbReference>
<dbReference type="InterPro" id="IPR051257">
    <property type="entry name" value="Diverse_CBS-Domain"/>
</dbReference>
<feature type="domain" description="CBS" evidence="4">
    <location>
        <begin position="7"/>
        <end position="63"/>
    </location>
</feature>
<evidence type="ECO:0000259" key="4">
    <source>
        <dbReference type="PROSITE" id="PS51371"/>
    </source>
</evidence>
<keyword evidence="6" id="KW-1185">Reference proteome</keyword>
<feature type="domain" description="BON" evidence="3">
    <location>
        <begin position="155"/>
        <end position="224"/>
    </location>
</feature>
<reference evidence="5" key="1">
    <citation type="submission" date="2022-04" db="EMBL/GenBank/DDBJ databases">
        <title>Roseomonas acroporae sp. nov., isolated from coral Acropora digitifera.</title>
        <authorList>
            <person name="Sun H."/>
        </authorList>
    </citation>
    <scope>NUCLEOTIDE SEQUENCE</scope>
    <source>
        <strain evidence="5">NAR14</strain>
    </source>
</reference>
<comment type="caution">
    <text evidence="5">The sequence shown here is derived from an EMBL/GenBank/DDBJ whole genome shotgun (WGS) entry which is preliminary data.</text>
</comment>
<feature type="domain" description="CBS" evidence="4">
    <location>
        <begin position="94"/>
        <end position="150"/>
    </location>
</feature>
<dbReference type="PANTHER" id="PTHR43080">
    <property type="entry name" value="CBS DOMAIN-CONTAINING PROTEIN CBSX3, MITOCHONDRIAL"/>
    <property type="match status" value="1"/>
</dbReference>
<dbReference type="Pfam" id="PF04972">
    <property type="entry name" value="BON"/>
    <property type="match status" value="1"/>
</dbReference>
<evidence type="ECO:0000256" key="2">
    <source>
        <dbReference type="PROSITE-ProRule" id="PRU00703"/>
    </source>
</evidence>
<evidence type="ECO:0000313" key="6">
    <source>
        <dbReference type="Proteomes" id="UP001139516"/>
    </source>
</evidence>
<dbReference type="InterPro" id="IPR007055">
    <property type="entry name" value="BON_dom"/>
</dbReference>
<dbReference type="InterPro" id="IPR000644">
    <property type="entry name" value="CBS_dom"/>
</dbReference>
<dbReference type="AlphaFoldDB" id="A0A9X2BTS1"/>
<evidence type="ECO:0000256" key="1">
    <source>
        <dbReference type="ARBA" id="ARBA00023122"/>
    </source>
</evidence>
<organism evidence="5 6">
    <name type="scientific">Roseomonas acroporae</name>
    <dbReference type="NCBI Taxonomy" id="2937791"/>
    <lineage>
        <taxon>Bacteria</taxon>
        <taxon>Pseudomonadati</taxon>
        <taxon>Pseudomonadota</taxon>
        <taxon>Alphaproteobacteria</taxon>
        <taxon>Acetobacterales</taxon>
        <taxon>Roseomonadaceae</taxon>
        <taxon>Roseomonas</taxon>
    </lineage>
</organism>
<dbReference type="SUPFAM" id="SSF54631">
    <property type="entry name" value="CBS-domain pair"/>
    <property type="match status" value="1"/>
</dbReference>
<proteinExistence type="predicted"/>
<dbReference type="RefSeq" id="WP_248667042.1">
    <property type="nucleotide sequence ID" value="NZ_JALPRX010000043.1"/>
</dbReference>
<dbReference type="PROSITE" id="PS50914">
    <property type="entry name" value="BON"/>
    <property type="match status" value="1"/>
</dbReference>
<dbReference type="PANTHER" id="PTHR43080:SF26">
    <property type="entry name" value="REGULATORY PROTEIN"/>
    <property type="match status" value="1"/>
</dbReference>
<dbReference type="InterPro" id="IPR046342">
    <property type="entry name" value="CBS_dom_sf"/>
</dbReference>
<accession>A0A9X2BTS1</accession>
<dbReference type="PIRSF" id="PIRSF036990">
    <property type="entry name" value="UCP036990_CBS_BON"/>
    <property type="match status" value="1"/>
</dbReference>
<dbReference type="PROSITE" id="PS51371">
    <property type="entry name" value="CBS"/>
    <property type="match status" value="2"/>
</dbReference>
<sequence>MLVRDVMTRAVMTVPPETPVTALAALFAERGISGVPVVDEDGALAGMVTEGDLMRRLAAPGEAPRGWIFDLFRSAARQAAEFARTHGRTARDVMSTELATVAPEDSLEKVAALLEKRNIRRVPVVREGRLVGIVSRADLMRAVLAPPEAQAAAPSDREIHRRLREAMRQHPWSDSHFLFAEVENGVVRFHGFARSKEIERGLRVMAEALPGVREVRFDLARTPPFVID</sequence>
<evidence type="ECO:0000313" key="5">
    <source>
        <dbReference type="EMBL" id="MCK8784918.1"/>
    </source>
</evidence>
<dbReference type="Pfam" id="PF00571">
    <property type="entry name" value="CBS"/>
    <property type="match status" value="2"/>
</dbReference>
<name>A0A9X2BTS1_9PROT</name>